<evidence type="ECO:0000259" key="3">
    <source>
        <dbReference type="PROSITE" id="PS51160"/>
    </source>
</evidence>
<dbReference type="EMBL" id="DRTU01000095">
    <property type="protein sequence ID" value="HHI00284.1"/>
    <property type="molecule type" value="Genomic_DNA"/>
</dbReference>
<proteinExistence type="inferred from homology"/>
<gene>
    <name evidence="4" type="ORF">ENL40_02215</name>
</gene>
<dbReference type="GO" id="GO:0008270">
    <property type="term" value="F:zinc ion binding"/>
    <property type="evidence" value="ECO:0007669"/>
    <property type="project" value="TreeGrafter"/>
</dbReference>
<organism evidence="4">
    <name type="scientific">Thermococcus litoralis</name>
    <dbReference type="NCBI Taxonomy" id="2265"/>
    <lineage>
        <taxon>Archaea</taxon>
        <taxon>Methanobacteriati</taxon>
        <taxon>Methanobacteriota</taxon>
        <taxon>Thermococci</taxon>
        <taxon>Thermococcales</taxon>
        <taxon>Thermococcaceae</taxon>
        <taxon>Thermococcus</taxon>
    </lineage>
</organism>
<dbReference type="AlphaFoldDB" id="A0A7C5NUP6"/>
<dbReference type="GO" id="GO:0003998">
    <property type="term" value="F:acylphosphatase activity"/>
    <property type="evidence" value="ECO:0007669"/>
    <property type="project" value="UniProtKB-EC"/>
</dbReference>
<accession>A0A7C5NUP6</accession>
<dbReference type="PANTHER" id="PTHR42959:SF1">
    <property type="entry name" value="CARBAMOYLTRANSFERASE HYPF"/>
    <property type="match status" value="1"/>
</dbReference>
<dbReference type="PROSITE" id="PS51160">
    <property type="entry name" value="ACYLPHOSPHATASE_3"/>
    <property type="match status" value="1"/>
</dbReference>
<dbReference type="InterPro" id="IPR017968">
    <property type="entry name" value="Acylphosphatase_CS"/>
</dbReference>
<dbReference type="Proteomes" id="UP000886217">
    <property type="component" value="Unassembled WGS sequence"/>
</dbReference>
<evidence type="ECO:0000256" key="1">
    <source>
        <dbReference type="PROSITE-ProRule" id="PRU00520"/>
    </source>
</evidence>
<dbReference type="EC" id="3.6.1.7" evidence="1"/>
<evidence type="ECO:0000256" key="2">
    <source>
        <dbReference type="RuleBase" id="RU004168"/>
    </source>
</evidence>
<feature type="active site" evidence="1">
    <location>
        <position position="18"/>
    </location>
</feature>
<keyword evidence="1" id="KW-0378">Hydrolase</keyword>
<feature type="non-terminal residue" evidence="4">
    <location>
        <position position="70"/>
    </location>
</feature>
<feature type="domain" description="Acylphosphatase-like" evidence="3">
    <location>
        <begin position="3"/>
        <end position="70"/>
    </location>
</feature>
<dbReference type="InterPro" id="IPR036046">
    <property type="entry name" value="Acylphosphatase-like_dom_sf"/>
</dbReference>
<evidence type="ECO:0000313" key="4">
    <source>
        <dbReference type="EMBL" id="HHI00284.1"/>
    </source>
</evidence>
<comment type="similarity">
    <text evidence="2">Belongs to the acylphosphatase family.</text>
</comment>
<protein>
    <recommendedName>
        <fullName evidence="1">acylphosphatase</fullName>
        <ecNumber evidence="1">3.6.1.7</ecNumber>
    </recommendedName>
</protein>
<dbReference type="GO" id="GO:0051604">
    <property type="term" value="P:protein maturation"/>
    <property type="evidence" value="ECO:0007669"/>
    <property type="project" value="TreeGrafter"/>
</dbReference>
<dbReference type="PANTHER" id="PTHR42959">
    <property type="entry name" value="CARBAMOYLTRANSFERASE"/>
    <property type="match status" value="1"/>
</dbReference>
<comment type="catalytic activity">
    <reaction evidence="1">
        <text>an acyl phosphate + H2O = a carboxylate + phosphate + H(+)</text>
        <dbReference type="Rhea" id="RHEA:14965"/>
        <dbReference type="ChEBI" id="CHEBI:15377"/>
        <dbReference type="ChEBI" id="CHEBI:15378"/>
        <dbReference type="ChEBI" id="CHEBI:29067"/>
        <dbReference type="ChEBI" id="CHEBI:43474"/>
        <dbReference type="ChEBI" id="CHEBI:59918"/>
        <dbReference type="EC" id="3.6.1.7"/>
    </reaction>
</comment>
<dbReference type="SUPFAM" id="SSF54975">
    <property type="entry name" value="Acylphosphatase/BLUF domain-like"/>
    <property type="match status" value="1"/>
</dbReference>
<reference evidence="4" key="1">
    <citation type="journal article" date="2020" name="mSystems">
        <title>Genome- and Community-Level Interaction Insights into Carbon Utilization and Element Cycling Functions of Hydrothermarchaeota in Hydrothermal Sediment.</title>
        <authorList>
            <person name="Zhou Z."/>
            <person name="Liu Y."/>
            <person name="Xu W."/>
            <person name="Pan J."/>
            <person name="Luo Z.H."/>
            <person name="Li M."/>
        </authorList>
    </citation>
    <scope>NUCLEOTIDE SEQUENCE [LARGE SCALE GENOMIC DNA]</scope>
    <source>
        <strain evidence="4">HyVt-93</strain>
    </source>
</reference>
<name>A0A7C5NUP6_THELI</name>
<dbReference type="Pfam" id="PF00708">
    <property type="entry name" value="Acylphosphatase"/>
    <property type="match status" value="1"/>
</dbReference>
<comment type="caution">
    <text evidence="4">The sequence shown here is derived from an EMBL/GenBank/DDBJ whole genome shotgun (WGS) entry which is preliminary data.</text>
</comment>
<dbReference type="InterPro" id="IPR001792">
    <property type="entry name" value="Acylphosphatase-like_dom"/>
</dbReference>
<dbReference type="GO" id="GO:0016743">
    <property type="term" value="F:carboxyl- or carbamoyltransferase activity"/>
    <property type="evidence" value="ECO:0007669"/>
    <property type="project" value="TreeGrafter"/>
</dbReference>
<dbReference type="InterPro" id="IPR051060">
    <property type="entry name" value="Carbamoyltrans_HypF-like"/>
</dbReference>
<sequence length="70" mass="7966">MKAYHIHVEGIVQGVGFRPFVYRIAHEHDLRGYVKNLGDAGVEIVVEGKEKNVRAFLRDLREKAPPLARV</sequence>
<dbReference type="PROSITE" id="PS00150">
    <property type="entry name" value="ACYLPHOSPHATASE_1"/>
    <property type="match status" value="1"/>
</dbReference>
<feature type="active site" evidence="1">
    <location>
        <position position="36"/>
    </location>
</feature>
<dbReference type="Gene3D" id="3.30.70.100">
    <property type="match status" value="1"/>
</dbReference>